<sequence>MTRRVLPVLLTVVALLCTPVTAGAGPHPPYTPLNPASIELAEAGRFTGQVTFLNVPWYYAWGFKISESWAVGIIGPVTEFTTLDCDGKRIAANDHVEYPDYIFHGSSAVNSSCGEYYLFGRLDFVRPNQKGWIEYWDRFTVALARDGSTVLINLGSGIRHGVENTAQAGSAPVRRTTLPA</sequence>
<organism evidence="2 3">
    <name type="scientific">Saccharothrix lopnurensis</name>
    <dbReference type="NCBI Taxonomy" id="1670621"/>
    <lineage>
        <taxon>Bacteria</taxon>
        <taxon>Bacillati</taxon>
        <taxon>Actinomycetota</taxon>
        <taxon>Actinomycetes</taxon>
        <taxon>Pseudonocardiales</taxon>
        <taxon>Pseudonocardiaceae</taxon>
        <taxon>Saccharothrix</taxon>
    </lineage>
</organism>
<protein>
    <submittedName>
        <fullName evidence="2">Uncharacterized protein</fullName>
    </submittedName>
</protein>
<evidence type="ECO:0000313" key="3">
    <source>
        <dbReference type="Proteomes" id="UP001596220"/>
    </source>
</evidence>
<feature type="signal peptide" evidence="1">
    <location>
        <begin position="1"/>
        <end position="24"/>
    </location>
</feature>
<proteinExistence type="predicted"/>
<comment type="caution">
    <text evidence="2">The sequence shown here is derived from an EMBL/GenBank/DDBJ whole genome shotgun (WGS) entry which is preliminary data.</text>
</comment>
<evidence type="ECO:0000313" key="2">
    <source>
        <dbReference type="EMBL" id="MFC6093954.1"/>
    </source>
</evidence>
<accession>A0ABW1PEL4</accession>
<name>A0ABW1PEL4_9PSEU</name>
<dbReference type="RefSeq" id="WP_380641638.1">
    <property type="nucleotide sequence ID" value="NZ_JBHSQO010000052.1"/>
</dbReference>
<feature type="chain" id="PRO_5045889406" evidence="1">
    <location>
        <begin position="25"/>
        <end position="180"/>
    </location>
</feature>
<dbReference type="Proteomes" id="UP001596220">
    <property type="component" value="Unassembled WGS sequence"/>
</dbReference>
<keyword evidence="1" id="KW-0732">Signal</keyword>
<reference evidence="3" key="1">
    <citation type="journal article" date="2019" name="Int. J. Syst. Evol. Microbiol.">
        <title>The Global Catalogue of Microorganisms (GCM) 10K type strain sequencing project: providing services to taxonomists for standard genome sequencing and annotation.</title>
        <authorList>
            <consortium name="The Broad Institute Genomics Platform"/>
            <consortium name="The Broad Institute Genome Sequencing Center for Infectious Disease"/>
            <person name="Wu L."/>
            <person name="Ma J."/>
        </authorList>
    </citation>
    <scope>NUCLEOTIDE SEQUENCE [LARGE SCALE GENOMIC DNA]</scope>
    <source>
        <strain evidence="3">CGMCC 4.7246</strain>
    </source>
</reference>
<gene>
    <name evidence="2" type="ORF">ACFP3R_32205</name>
</gene>
<evidence type="ECO:0000256" key="1">
    <source>
        <dbReference type="SAM" id="SignalP"/>
    </source>
</evidence>
<dbReference type="EMBL" id="JBHSQO010000052">
    <property type="protein sequence ID" value="MFC6093954.1"/>
    <property type="molecule type" value="Genomic_DNA"/>
</dbReference>
<keyword evidence="3" id="KW-1185">Reference proteome</keyword>